<dbReference type="EMBL" id="JAAEDH010000041">
    <property type="protein sequence ID" value="MBR0657550.1"/>
    <property type="molecule type" value="Genomic_DNA"/>
</dbReference>
<sequence length="126" mass="14923">MRSTLMTIGATALLAAGMTTGFAAQSRAQSGAFALQIQFYEAPRILGEPQRYDDPKPREVEPRDWERRRGDREARDQARIEEAARREAQRIEEEREERRAWRRAQRNDGRGGDERFEELRERYRRE</sequence>
<protein>
    <submittedName>
        <fullName evidence="3">Uncharacterized protein</fullName>
    </submittedName>
</protein>
<feature type="region of interest" description="Disordered" evidence="1">
    <location>
        <begin position="44"/>
        <end position="126"/>
    </location>
</feature>
<keyword evidence="4" id="KW-1185">Reference proteome</keyword>
<evidence type="ECO:0000313" key="3">
    <source>
        <dbReference type="EMBL" id="MBR0657550.1"/>
    </source>
</evidence>
<reference evidence="3" key="2">
    <citation type="journal article" date="2021" name="Syst. Appl. Microbiol.">
        <title>Roseomonas hellenica sp. nov., isolated from roots of wild-growing Alkanna tinctoria.</title>
        <authorList>
            <person name="Rat A."/>
            <person name="Naranjo H.D."/>
            <person name="Lebbe L."/>
            <person name="Cnockaert M."/>
            <person name="Krigas N."/>
            <person name="Grigoriadou K."/>
            <person name="Maloupa E."/>
            <person name="Willems A."/>
        </authorList>
    </citation>
    <scope>NUCLEOTIDE SEQUENCE</scope>
    <source>
        <strain evidence="3">LMG 28251</strain>
    </source>
</reference>
<reference evidence="3" key="1">
    <citation type="submission" date="2020-01" db="EMBL/GenBank/DDBJ databases">
        <authorList>
            <person name="Rat A."/>
        </authorList>
    </citation>
    <scope>NUCLEOTIDE SEQUENCE</scope>
    <source>
        <strain evidence="3">LMG 28251</strain>
    </source>
</reference>
<comment type="caution">
    <text evidence="3">The sequence shown here is derived from an EMBL/GenBank/DDBJ whole genome shotgun (WGS) entry which is preliminary data.</text>
</comment>
<keyword evidence="2" id="KW-0732">Signal</keyword>
<evidence type="ECO:0000256" key="1">
    <source>
        <dbReference type="SAM" id="MobiDB-lite"/>
    </source>
</evidence>
<gene>
    <name evidence="3" type="ORF">GXW79_20920</name>
</gene>
<accession>A0AAF1K086</accession>
<proteinExistence type="predicted"/>
<dbReference type="Proteomes" id="UP001196068">
    <property type="component" value="Unassembled WGS sequence"/>
</dbReference>
<feature type="compositionally biased region" description="Basic and acidic residues" evidence="1">
    <location>
        <begin position="50"/>
        <end position="126"/>
    </location>
</feature>
<feature type="chain" id="PRO_5042181061" evidence="2">
    <location>
        <begin position="24"/>
        <end position="126"/>
    </location>
</feature>
<feature type="signal peptide" evidence="2">
    <location>
        <begin position="1"/>
        <end position="23"/>
    </location>
</feature>
<evidence type="ECO:0000256" key="2">
    <source>
        <dbReference type="SAM" id="SignalP"/>
    </source>
</evidence>
<name>A0AAF1K086_9PROT</name>
<organism evidence="3 4">
    <name type="scientific">Plastoroseomonas arctica</name>
    <dbReference type="NCBI Taxonomy" id="1509237"/>
    <lineage>
        <taxon>Bacteria</taxon>
        <taxon>Pseudomonadati</taxon>
        <taxon>Pseudomonadota</taxon>
        <taxon>Alphaproteobacteria</taxon>
        <taxon>Acetobacterales</taxon>
        <taxon>Acetobacteraceae</taxon>
        <taxon>Plastoroseomonas</taxon>
    </lineage>
</organism>
<dbReference type="AlphaFoldDB" id="A0AAF1K086"/>
<dbReference type="RefSeq" id="WP_211876410.1">
    <property type="nucleotide sequence ID" value="NZ_JAAEDH010000041.1"/>
</dbReference>
<evidence type="ECO:0000313" key="4">
    <source>
        <dbReference type="Proteomes" id="UP001196068"/>
    </source>
</evidence>